<name>A0A0D8XSR8_DICVI</name>
<keyword evidence="2" id="KW-1185">Reference proteome</keyword>
<accession>A0A0D8XSR8</accession>
<dbReference type="STRING" id="29172.A0A0D8XSR8"/>
<dbReference type="EMBL" id="KN716409">
    <property type="protein sequence ID" value="KJH45421.1"/>
    <property type="molecule type" value="Genomic_DNA"/>
</dbReference>
<feature type="non-terminal residue" evidence="1">
    <location>
        <position position="1"/>
    </location>
</feature>
<reference evidence="2" key="2">
    <citation type="journal article" date="2016" name="Sci. Rep.">
        <title>Dictyocaulus viviparus genome, variome and transcriptome elucidate lungworm biology and support future intervention.</title>
        <authorList>
            <person name="McNulty S.N."/>
            <person name="Strube C."/>
            <person name="Rosa B.A."/>
            <person name="Martin J.C."/>
            <person name="Tyagi R."/>
            <person name="Choi Y.J."/>
            <person name="Wang Q."/>
            <person name="Hallsworth Pepin K."/>
            <person name="Zhang X."/>
            <person name="Ozersky P."/>
            <person name="Wilson R.K."/>
            <person name="Sternberg P.W."/>
            <person name="Gasser R.B."/>
            <person name="Mitreva M."/>
        </authorList>
    </citation>
    <scope>NUCLEOTIDE SEQUENCE [LARGE SCALE GENOMIC DNA]</scope>
    <source>
        <strain evidence="2">HannoverDv2000</strain>
    </source>
</reference>
<dbReference type="AlphaFoldDB" id="A0A0D8XSR8"/>
<reference evidence="1 2" key="1">
    <citation type="submission" date="2013-11" db="EMBL/GenBank/DDBJ databases">
        <title>Draft genome of the bovine lungworm Dictyocaulus viviparus.</title>
        <authorList>
            <person name="Mitreva M."/>
        </authorList>
    </citation>
    <scope>NUCLEOTIDE SEQUENCE [LARGE SCALE GENOMIC DNA]</scope>
    <source>
        <strain evidence="1 2">HannoverDv2000</strain>
    </source>
</reference>
<evidence type="ECO:0000313" key="1">
    <source>
        <dbReference type="EMBL" id="KJH45421.1"/>
    </source>
</evidence>
<gene>
    <name evidence="1" type="ORF">DICVIV_08545</name>
</gene>
<dbReference type="Proteomes" id="UP000053766">
    <property type="component" value="Unassembled WGS sequence"/>
</dbReference>
<organism evidence="1 2">
    <name type="scientific">Dictyocaulus viviparus</name>
    <name type="common">Bovine lungworm</name>
    <dbReference type="NCBI Taxonomy" id="29172"/>
    <lineage>
        <taxon>Eukaryota</taxon>
        <taxon>Metazoa</taxon>
        <taxon>Ecdysozoa</taxon>
        <taxon>Nematoda</taxon>
        <taxon>Chromadorea</taxon>
        <taxon>Rhabditida</taxon>
        <taxon>Rhabditina</taxon>
        <taxon>Rhabditomorpha</taxon>
        <taxon>Strongyloidea</taxon>
        <taxon>Metastrongylidae</taxon>
        <taxon>Dictyocaulus</taxon>
    </lineage>
</organism>
<dbReference type="OrthoDB" id="5814456at2759"/>
<protein>
    <submittedName>
        <fullName evidence="1">Uncharacterized protein</fullName>
    </submittedName>
</protein>
<sequence>FLKINSLPRSCGILKNVLVASAQHCVSSRHYYGLDCRPLVKRFDEDNAIYEDLPHFWELVILEEDALLHNLEVRPNISCTDFEQTYAKIEDQNDCVCVDLHKRSTTEELIDKVISSRQDLVGHSIDEFDIYEMMVTPDGQASKKHIRRRFSIEQVSELFRNVVWTEVSIQWQRSLSGVGCQVASKRLATIDLYSGVVGIVSIFSA</sequence>
<proteinExistence type="predicted"/>
<evidence type="ECO:0000313" key="2">
    <source>
        <dbReference type="Proteomes" id="UP000053766"/>
    </source>
</evidence>